<evidence type="ECO:0000256" key="1">
    <source>
        <dbReference type="SAM" id="MobiDB-lite"/>
    </source>
</evidence>
<comment type="caution">
    <text evidence="3">The sequence shown here is derived from an EMBL/GenBank/DDBJ whole genome shotgun (WGS) entry which is preliminary data.</text>
</comment>
<accession>A0ABV7AX38</accession>
<keyword evidence="2" id="KW-0732">Signal</keyword>
<feature type="chain" id="PRO_5045416133" evidence="2">
    <location>
        <begin position="21"/>
        <end position="106"/>
    </location>
</feature>
<evidence type="ECO:0000313" key="4">
    <source>
        <dbReference type="Proteomes" id="UP001595457"/>
    </source>
</evidence>
<dbReference type="EMBL" id="JBHRSJ010000029">
    <property type="protein sequence ID" value="MFC2973286.1"/>
    <property type="molecule type" value="Genomic_DNA"/>
</dbReference>
<reference evidence="4" key="1">
    <citation type="journal article" date="2019" name="Int. J. Syst. Evol. Microbiol.">
        <title>The Global Catalogue of Microorganisms (GCM) 10K type strain sequencing project: providing services to taxonomists for standard genome sequencing and annotation.</title>
        <authorList>
            <consortium name="The Broad Institute Genomics Platform"/>
            <consortium name="The Broad Institute Genome Sequencing Center for Infectious Disease"/>
            <person name="Wu L."/>
            <person name="Ma J."/>
        </authorList>
    </citation>
    <scope>NUCLEOTIDE SEQUENCE [LARGE SCALE GENOMIC DNA]</scope>
    <source>
        <strain evidence="4">KCTC 62195</strain>
    </source>
</reference>
<feature type="region of interest" description="Disordered" evidence="1">
    <location>
        <begin position="81"/>
        <end position="106"/>
    </location>
</feature>
<protein>
    <submittedName>
        <fullName evidence="3">Uncharacterized protein</fullName>
    </submittedName>
</protein>
<proteinExistence type="predicted"/>
<feature type="signal peptide" evidence="2">
    <location>
        <begin position="1"/>
        <end position="20"/>
    </location>
</feature>
<keyword evidence="4" id="KW-1185">Reference proteome</keyword>
<evidence type="ECO:0000256" key="2">
    <source>
        <dbReference type="SAM" id="SignalP"/>
    </source>
</evidence>
<gene>
    <name evidence="3" type="ORF">ACFOJE_13840</name>
</gene>
<dbReference type="RefSeq" id="WP_377814970.1">
    <property type="nucleotide sequence ID" value="NZ_JBHRSJ010000029.1"/>
</dbReference>
<organism evidence="3 4">
    <name type="scientific">Azotobacter bryophylli</name>
    <dbReference type="NCBI Taxonomy" id="1986537"/>
    <lineage>
        <taxon>Bacteria</taxon>
        <taxon>Pseudomonadati</taxon>
        <taxon>Pseudomonadota</taxon>
        <taxon>Gammaproteobacteria</taxon>
        <taxon>Pseudomonadales</taxon>
        <taxon>Pseudomonadaceae</taxon>
        <taxon>Azotobacter</taxon>
    </lineage>
</organism>
<sequence>MKLRALFATGIVLASSAAFAAKDQCHDYLQQVDREMSSRGGELEKEYKDEAKMHLKQARDAQKAGDTEGCVMHAKQAMEVLGGQEGKGRGSPTEGNFEKGGSGSNY</sequence>
<name>A0ABV7AX38_9GAMM</name>
<dbReference type="Proteomes" id="UP001595457">
    <property type="component" value="Unassembled WGS sequence"/>
</dbReference>
<evidence type="ECO:0000313" key="3">
    <source>
        <dbReference type="EMBL" id="MFC2973286.1"/>
    </source>
</evidence>